<comment type="caution">
    <text evidence="2">The sequence shown here is derived from an EMBL/GenBank/DDBJ whole genome shotgun (WGS) entry which is preliminary data.</text>
</comment>
<feature type="compositionally biased region" description="Low complexity" evidence="1">
    <location>
        <begin position="490"/>
        <end position="536"/>
    </location>
</feature>
<dbReference type="Proteomes" id="UP001203852">
    <property type="component" value="Unassembled WGS sequence"/>
</dbReference>
<protein>
    <recommendedName>
        <fullName evidence="4">REJ domain-containing protein</fullName>
    </recommendedName>
</protein>
<dbReference type="AlphaFoldDB" id="A0AAN6E7C9"/>
<feature type="region of interest" description="Disordered" evidence="1">
    <location>
        <begin position="570"/>
        <end position="598"/>
    </location>
</feature>
<feature type="region of interest" description="Disordered" evidence="1">
    <location>
        <begin position="145"/>
        <end position="191"/>
    </location>
</feature>
<evidence type="ECO:0000313" key="3">
    <source>
        <dbReference type="Proteomes" id="UP001203852"/>
    </source>
</evidence>
<proteinExistence type="predicted"/>
<gene>
    <name evidence="2" type="ORF">EDD36DRAFT_480825</name>
</gene>
<organism evidence="2 3">
    <name type="scientific">Exophiala viscosa</name>
    <dbReference type="NCBI Taxonomy" id="2486360"/>
    <lineage>
        <taxon>Eukaryota</taxon>
        <taxon>Fungi</taxon>
        <taxon>Dikarya</taxon>
        <taxon>Ascomycota</taxon>
        <taxon>Pezizomycotina</taxon>
        <taxon>Eurotiomycetes</taxon>
        <taxon>Chaetothyriomycetidae</taxon>
        <taxon>Chaetothyriales</taxon>
        <taxon>Herpotrichiellaceae</taxon>
        <taxon>Exophiala</taxon>
    </lineage>
</organism>
<dbReference type="EMBL" id="MU404350">
    <property type="protein sequence ID" value="KAI1618852.1"/>
    <property type="molecule type" value="Genomic_DNA"/>
</dbReference>
<feature type="compositionally biased region" description="Low complexity" evidence="1">
    <location>
        <begin position="180"/>
        <end position="191"/>
    </location>
</feature>
<feature type="compositionally biased region" description="Polar residues" evidence="1">
    <location>
        <begin position="158"/>
        <end position="170"/>
    </location>
</feature>
<name>A0AAN6E7C9_9EURO</name>
<sequence length="689" mass="70864">MPLKKKSSNLTITCHERCEVWMYDPTPTLSRTASGECSTQTTVSQAGTYVFEFLQHAPPATFQIATRTIIYTITGHSDTVATTTITATQTVVPGQNWTASVTRTCALPTIIDFQITVYKEIIQVISPFVVPNEIASQIPPPATWSERVQPFTTPPASRPWGSTSIASGLVSSGDPRPIEASSFASTDSSSTSYATGKALQSLPASSGIVDPVPTLASSASSSGSPSTVSTLTSHLVTKSSVSPATTSSTTSAGTPATSSTASSSASYSASSSSGMMTIVNLDSTLSGTDSTTTTTKTTTSVTATPSAFQMKIVDNVQMRHRRQAVLQRYVTFDSDNVGISTQDESSGTFFSWGSDGQITTDTGMLVGSESSAASSRLIRSLISPDGFKNWSLPSQTIHLQGAGAFCFISGEIYVMLSTASCEESIDLVQADPSQATTSSTLITVSMSNATSSVTTISSNTTSASTTGKSASTFTTSTHFTTVDGSTIESTTTGITVSSENATTATSTSTINPPSQSTTTTADNSTSTASKGTTTSSHKMTARASDSTTTTSQSTITNSTIAINTTTTTAIPSTTTSVPTSTTTTTTISSTTVGPTTTSATSIFTTTTTTTDITSTTTDSTTTTISSIPPFTNSTTTTGTITSTTNSTTTTTDSATTSTTTTTGSTTTPTSNSACIEVSTTSTSGYTYTF</sequence>
<evidence type="ECO:0000313" key="2">
    <source>
        <dbReference type="EMBL" id="KAI1618852.1"/>
    </source>
</evidence>
<keyword evidence="3" id="KW-1185">Reference proteome</keyword>
<feature type="region of interest" description="Disordered" evidence="1">
    <location>
        <begin position="237"/>
        <end position="270"/>
    </location>
</feature>
<feature type="region of interest" description="Disordered" evidence="1">
    <location>
        <begin position="612"/>
        <end position="672"/>
    </location>
</feature>
<evidence type="ECO:0008006" key="4">
    <source>
        <dbReference type="Google" id="ProtNLM"/>
    </source>
</evidence>
<accession>A0AAN6E7C9</accession>
<feature type="region of interest" description="Disordered" evidence="1">
    <location>
        <begin position="490"/>
        <end position="553"/>
    </location>
</feature>
<reference evidence="2" key="1">
    <citation type="journal article" date="2022" name="bioRxiv">
        <title>Deciphering the potential niche of two novel black yeast fungi from a biological soil crust based on their genomes, phenotypes, and melanin regulation.</title>
        <authorList>
            <consortium name="DOE Joint Genome Institute"/>
            <person name="Carr E.C."/>
            <person name="Barton Q."/>
            <person name="Grambo S."/>
            <person name="Sullivan M."/>
            <person name="Renfro C.M."/>
            <person name="Kuo A."/>
            <person name="Pangilinan J."/>
            <person name="Lipzen A."/>
            <person name="Keymanesh K."/>
            <person name="Savage E."/>
            <person name="Barry K."/>
            <person name="Grigoriev I.V."/>
            <person name="Riekhof W.R."/>
            <person name="Harris S.S."/>
        </authorList>
    </citation>
    <scope>NUCLEOTIDE SEQUENCE</scope>
    <source>
        <strain evidence="2">JF 03-4F</strain>
    </source>
</reference>
<evidence type="ECO:0000256" key="1">
    <source>
        <dbReference type="SAM" id="MobiDB-lite"/>
    </source>
</evidence>